<organism evidence="2 3">
    <name type="scientific">Bifidobacterium adolescentis</name>
    <dbReference type="NCBI Taxonomy" id="1680"/>
    <lineage>
        <taxon>Bacteria</taxon>
        <taxon>Bacillati</taxon>
        <taxon>Actinomycetota</taxon>
        <taxon>Actinomycetes</taxon>
        <taxon>Bifidobacteriales</taxon>
        <taxon>Bifidobacteriaceae</taxon>
        <taxon>Bifidobacterium</taxon>
    </lineage>
</organism>
<evidence type="ECO:0000313" key="4">
    <source>
        <dbReference type="Proteomes" id="UP000470200"/>
    </source>
</evidence>
<dbReference type="Proteomes" id="UP000175684">
    <property type="component" value="Unassembled WGS sequence"/>
</dbReference>
<dbReference type="EMBL" id="WDIP01000001">
    <property type="protein sequence ID" value="KAB5887013.1"/>
    <property type="molecule type" value="Genomic_DNA"/>
</dbReference>
<evidence type="ECO:0000313" key="3">
    <source>
        <dbReference type="Proteomes" id="UP000175684"/>
    </source>
</evidence>
<evidence type="ECO:0000313" key="2">
    <source>
        <dbReference type="EMBL" id="OFA35012.1"/>
    </source>
</evidence>
<dbReference type="Proteomes" id="UP000470200">
    <property type="component" value="Unassembled WGS sequence"/>
</dbReference>
<evidence type="ECO:0000313" key="1">
    <source>
        <dbReference type="EMBL" id="KAB5887013.1"/>
    </source>
</evidence>
<reference evidence="1 4" key="2">
    <citation type="journal article" date="2019" name="Nat. Med.">
        <title>A library of human gut bacterial isolates paired with longitudinal multiomics data enables mechanistic microbiome research.</title>
        <authorList>
            <person name="Poyet M."/>
            <person name="Groussin M."/>
            <person name="Gibbons S.M."/>
            <person name="Avila-Pacheco J."/>
            <person name="Jiang X."/>
            <person name="Kearney S.M."/>
            <person name="Perrotta A.R."/>
            <person name="Berdy B."/>
            <person name="Zhao S."/>
            <person name="Lieberman T.D."/>
            <person name="Swanson P.K."/>
            <person name="Smith M."/>
            <person name="Roesemann S."/>
            <person name="Alexander J.E."/>
            <person name="Rich S.A."/>
            <person name="Livny J."/>
            <person name="Vlamakis H."/>
            <person name="Clish C."/>
            <person name="Bullock K."/>
            <person name="Deik A."/>
            <person name="Scott J."/>
            <person name="Pierce K.A."/>
            <person name="Xavier R.J."/>
            <person name="Alm E.J."/>
        </authorList>
    </citation>
    <scope>NUCLEOTIDE SEQUENCE [LARGE SCALE GENOMIC DNA]</scope>
    <source>
        <strain evidence="1 4">BIOML-A105</strain>
    </source>
</reference>
<dbReference type="EMBL" id="MAXD01000003">
    <property type="protein sequence ID" value="OFA35012.1"/>
    <property type="molecule type" value="Genomic_DNA"/>
</dbReference>
<name>A0A1E7Y090_BIFAD</name>
<reference evidence="2 3" key="1">
    <citation type="submission" date="2016-07" db="EMBL/GenBank/DDBJ databases">
        <title>Draft Genome Sequence of Bifidobacterium adolescentis strain Km 4.</title>
        <authorList>
            <person name="Danilenko V.N."/>
        </authorList>
    </citation>
    <scope>NUCLEOTIDE SEQUENCE [LARGE SCALE GENOMIC DNA]</scope>
    <source>
        <strain evidence="2 3">Km 4</strain>
    </source>
</reference>
<accession>A0A1E7Y090</accession>
<gene>
    <name evidence="2" type="ORF">BBK15_05985</name>
    <name evidence="1" type="ORF">GA629_00030</name>
</gene>
<proteinExistence type="predicted"/>
<dbReference type="AlphaFoldDB" id="A0A1E7Y090"/>
<dbReference type="OrthoDB" id="262125at2"/>
<comment type="caution">
    <text evidence="2">The sequence shown here is derived from an EMBL/GenBank/DDBJ whole genome shotgun (WGS) entry which is preliminary data.</text>
</comment>
<sequence length="91" mass="9746">MRAEDIEGNRIGYDPKAKPAPDALLFAHGEYAQALVGATPDGRAVYDLDAMIVWLMRTEGWGYGEALEYVACGIVGSLPDAGPRGPVLVRL</sequence>
<protein>
    <submittedName>
        <fullName evidence="2">Uncharacterized protein</fullName>
    </submittedName>
</protein>
<dbReference type="RefSeq" id="WP_070122567.1">
    <property type="nucleotide sequence ID" value="NZ_JAQDFC010000002.1"/>
</dbReference>